<gene>
    <name evidence="8" type="ORF">J2Z75_005140</name>
</gene>
<dbReference type="Gene3D" id="1.10.10.10">
    <property type="entry name" value="Winged helix-like DNA-binding domain superfamily/Winged helix DNA-binding domain"/>
    <property type="match status" value="1"/>
</dbReference>
<dbReference type="Pfam" id="PF00486">
    <property type="entry name" value="Trans_reg_C"/>
    <property type="match status" value="1"/>
</dbReference>
<feature type="domain" description="Response regulatory" evidence="6">
    <location>
        <begin position="4"/>
        <end position="120"/>
    </location>
</feature>
<dbReference type="InterPro" id="IPR016032">
    <property type="entry name" value="Sig_transdc_resp-reg_C-effctor"/>
</dbReference>
<name>A0ABS4EUH8_9HYPH</name>
<organism evidence="8 9">
    <name type="scientific">Rhizobium herbae</name>
    <dbReference type="NCBI Taxonomy" id="508661"/>
    <lineage>
        <taxon>Bacteria</taxon>
        <taxon>Pseudomonadati</taxon>
        <taxon>Pseudomonadota</taxon>
        <taxon>Alphaproteobacteria</taxon>
        <taxon>Hyphomicrobiales</taxon>
        <taxon>Rhizobiaceae</taxon>
        <taxon>Rhizobium/Agrobacterium group</taxon>
        <taxon>Rhizobium</taxon>
    </lineage>
</organism>
<proteinExistence type="predicted"/>
<evidence type="ECO:0000313" key="9">
    <source>
        <dbReference type="Proteomes" id="UP000823786"/>
    </source>
</evidence>
<feature type="DNA-binding region" description="OmpR/PhoB-type" evidence="5">
    <location>
        <begin position="133"/>
        <end position="231"/>
    </location>
</feature>
<evidence type="ECO:0000256" key="4">
    <source>
        <dbReference type="PROSITE-ProRule" id="PRU00169"/>
    </source>
</evidence>
<dbReference type="EMBL" id="JAGGJV010000011">
    <property type="protein sequence ID" value="MBP1861611.1"/>
    <property type="molecule type" value="Genomic_DNA"/>
</dbReference>
<dbReference type="InterPro" id="IPR039420">
    <property type="entry name" value="WalR-like"/>
</dbReference>
<evidence type="ECO:0000256" key="1">
    <source>
        <dbReference type="ARBA" id="ARBA00022553"/>
    </source>
</evidence>
<dbReference type="InterPro" id="IPR001867">
    <property type="entry name" value="OmpR/PhoB-type_DNA-bd"/>
</dbReference>
<keyword evidence="3 5" id="KW-0238">DNA-binding</keyword>
<accession>A0ABS4EUH8</accession>
<comment type="caution">
    <text evidence="8">The sequence shown here is derived from an EMBL/GenBank/DDBJ whole genome shotgun (WGS) entry which is preliminary data.</text>
</comment>
<dbReference type="PANTHER" id="PTHR48111">
    <property type="entry name" value="REGULATOR OF RPOS"/>
    <property type="match status" value="1"/>
</dbReference>
<dbReference type="Proteomes" id="UP000823786">
    <property type="component" value="Unassembled WGS sequence"/>
</dbReference>
<dbReference type="SMART" id="SM00862">
    <property type="entry name" value="Trans_reg_C"/>
    <property type="match status" value="1"/>
</dbReference>
<dbReference type="CDD" id="cd00383">
    <property type="entry name" value="trans_reg_C"/>
    <property type="match status" value="1"/>
</dbReference>
<dbReference type="PROSITE" id="PS50110">
    <property type="entry name" value="RESPONSE_REGULATORY"/>
    <property type="match status" value="1"/>
</dbReference>
<dbReference type="InterPro" id="IPR001789">
    <property type="entry name" value="Sig_transdc_resp-reg_receiver"/>
</dbReference>
<dbReference type="PROSITE" id="PS51755">
    <property type="entry name" value="OMPR_PHOB"/>
    <property type="match status" value="1"/>
</dbReference>
<dbReference type="InterPro" id="IPR011006">
    <property type="entry name" value="CheY-like_superfamily"/>
</dbReference>
<dbReference type="Gene3D" id="3.40.50.2300">
    <property type="match status" value="1"/>
</dbReference>
<dbReference type="PANTHER" id="PTHR48111:SF40">
    <property type="entry name" value="PHOSPHATE REGULON TRANSCRIPTIONAL REGULATORY PROTEIN PHOB"/>
    <property type="match status" value="1"/>
</dbReference>
<feature type="domain" description="OmpR/PhoB-type" evidence="7">
    <location>
        <begin position="133"/>
        <end position="231"/>
    </location>
</feature>
<evidence type="ECO:0000259" key="7">
    <source>
        <dbReference type="PROSITE" id="PS51755"/>
    </source>
</evidence>
<protein>
    <submittedName>
        <fullName evidence="8">Two-component system phosphate regulon response regulator PhoB</fullName>
    </submittedName>
</protein>
<sequence length="246" mass="27062">MRPLILIGSADSDYFLLLEHILEADGFDTVFGKSVEELVHLGAECDPFAILLDAASGSISAASACVRLKKDPRTARISTIALIRPGAQSQYVDLLKAGIDESFIRPIAPSRLLEFLRTRARRSGHFFKTMKSDTSLFYAGIVMNLETHRVKRNGLDIHLGPIEFKLLQHLMRNCGQVCGRGDLTANAWPRNIHVEPRTVNVHIGRLRKALSSNGSPDLIRTVRSIGYALEDNVLAENLGDSNGTST</sequence>
<keyword evidence="9" id="KW-1185">Reference proteome</keyword>
<keyword evidence="2" id="KW-0902">Two-component regulatory system</keyword>
<evidence type="ECO:0000256" key="3">
    <source>
        <dbReference type="ARBA" id="ARBA00023125"/>
    </source>
</evidence>
<evidence type="ECO:0000256" key="5">
    <source>
        <dbReference type="PROSITE-ProRule" id="PRU01091"/>
    </source>
</evidence>
<evidence type="ECO:0000256" key="2">
    <source>
        <dbReference type="ARBA" id="ARBA00023012"/>
    </source>
</evidence>
<keyword evidence="1 4" id="KW-0597">Phosphoprotein</keyword>
<feature type="modified residue" description="4-aspartylphosphate" evidence="4">
    <location>
        <position position="53"/>
    </location>
</feature>
<evidence type="ECO:0000313" key="8">
    <source>
        <dbReference type="EMBL" id="MBP1861611.1"/>
    </source>
</evidence>
<dbReference type="SUPFAM" id="SSF46894">
    <property type="entry name" value="C-terminal effector domain of the bipartite response regulators"/>
    <property type="match status" value="1"/>
</dbReference>
<dbReference type="InterPro" id="IPR036388">
    <property type="entry name" value="WH-like_DNA-bd_sf"/>
</dbReference>
<evidence type="ECO:0000259" key="6">
    <source>
        <dbReference type="PROSITE" id="PS50110"/>
    </source>
</evidence>
<dbReference type="SUPFAM" id="SSF52172">
    <property type="entry name" value="CheY-like"/>
    <property type="match status" value="1"/>
</dbReference>
<reference evidence="8 9" key="1">
    <citation type="submission" date="2021-03" db="EMBL/GenBank/DDBJ databases">
        <title>Genomic Encyclopedia of Type Strains, Phase IV (KMG-IV): sequencing the most valuable type-strain genomes for metagenomic binning, comparative biology and taxonomic classification.</title>
        <authorList>
            <person name="Goeker M."/>
        </authorList>
    </citation>
    <scope>NUCLEOTIDE SEQUENCE [LARGE SCALE GENOMIC DNA]</scope>
    <source>
        <strain evidence="8 9">DSM 26427</strain>
    </source>
</reference>